<organism evidence="4 5">
    <name type="scientific">Streptomyces achromogenes</name>
    <dbReference type="NCBI Taxonomy" id="67255"/>
    <lineage>
        <taxon>Bacteria</taxon>
        <taxon>Bacillati</taxon>
        <taxon>Actinomycetota</taxon>
        <taxon>Actinomycetes</taxon>
        <taxon>Kitasatosporales</taxon>
        <taxon>Streptomycetaceae</taxon>
        <taxon>Streptomyces</taxon>
    </lineage>
</organism>
<keyword evidence="5" id="KW-1185">Reference proteome</keyword>
<proteinExistence type="predicted"/>
<comment type="caution">
    <text evidence="4">The sequence shown here is derived from an EMBL/GenBank/DDBJ whole genome shotgun (WGS) entry which is preliminary data.</text>
</comment>
<dbReference type="InterPro" id="IPR003898">
    <property type="entry name" value="Borpert_toxA"/>
</dbReference>
<gene>
    <name evidence="4" type="ORF">QFZ56_003719</name>
</gene>
<dbReference type="Proteomes" id="UP001243364">
    <property type="component" value="Unassembled WGS sequence"/>
</dbReference>
<dbReference type="Pfam" id="PF05498">
    <property type="entry name" value="RALF"/>
    <property type="match status" value="1"/>
</dbReference>
<dbReference type="EMBL" id="JAUSYA010000001">
    <property type="protein sequence ID" value="MDQ0684756.1"/>
    <property type="molecule type" value="Genomic_DNA"/>
</dbReference>
<dbReference type="InterPro" id="IPR008801">
    <property type="entry name" value="RALF"/>
</dbReference>
<name>A0ABU0Q269_STRAH</name>
<evidence type="ECO:0000256" key="3">
    <source>
        <dbReference type="SAM" id="MobiDB-lite"/>
    </source>
</evidence>
<protein>
    <submittedName>
        <fullName evidence="4">Uncharacterized protein</fullName>
    </submittedName>
</protein>
<reference evidence="4 5" key="1">
    <citation type="submission" date="2023-07" db="EMBL/GenBank/DDBJ databases">
        <title>Comparative genomics of wheat-associated soil bacteria to identify genetic determinants of phenazine resistance.</title>
        <authorList>
            <person name="Mouncey N."/>
        </authorList>
    </citation>
    <scope>NUCLEOTIDE SEQUENCE [LARGE SCALE GENOMIC DNA]</scope>
    <source>
        <strain evidence="4 5">W4I19-2</strain>
    </source>
</reference>
<dbReference type="SUPFAM" id="SSF56399">
    <property type="entry name" value="ADP-ribosylation"/>
    <property type="match status" value="2"/>
</dbReference>
<evidence type="ECO:0000313" key="4">
    <source>
        <dbReference type="EMBL" id="MDQ0684756.1"/>
    </source>
</evidence>
<dbReference type="Gene3D" id="3.90.210.10">
    <property type="entry name" value="Heat-Labile Enterotoxin, subunit A"/>
    <property type="match status" value="1"/>
</dbReference>
<evidence type="ECO:0000256" key="2">
    <source>
        <dbReference type="ARBA" id="ARBA00023157"/>
    </source>
</evidence>
<dbReference type="Pfam" id="PF02917">
    <property type="entry name" value="Pertussis_S1"/>
    <property type="match status" value="1"/>
</dbReference>
<feature type="compositionally biased region" description="Polar residues" evidence="3">
    <location>
        <begin position="60"/>
        <end position="70"/>
    </location>
</feature>
<evidence type="ECO:0000313" key="5">
    <source>
        <dbReference type="Proteomes" id="UP001243364"/>
    </source>
</evidence>
<keyword evidence="2" id="KW-1015">Disulfide bond</keyword>
<feature type="region of interest" description="Disordered" evidence="3">
    <location>
        <begin position="50"/>
        <end position="70"/>
    </location>
</feature>
<dbReference type="RefSeq" id="WP_307044193.1">
    <property type="nucleotide sequence ID" value="NZ_JAUSYA010000001.1"/>
</dbReference>
<keyword evidence="1" id="KW-0732">Signal</keyword>
<accession>A0ABU0Q269</accession>
<evidence type="ECO:0000256" key="1">
    <source>
        <dbReference type="ARBA" id="ARBA00022729"/>
    </source>
</evidence>
<sequence>MQTNETPLLRRPTILSVLSVLLLAVCATLLGPLGTLSGAHATGNICPGGSNSGEGSSSSRTCPNLHNRFLGNQPTMPLTLVRGDSRSPSDIFSHGFSSVGANDDLVAHVHGQDGSNYISTTGTLGVAETFARSQGGRNLDRLAGQPRCSTARMAFYAFIPGLGQYLLSGCTHGTITARTFVYEIDTRWAQNAIHVPSQLAAMGRGDMARTYAGQDEWAFVHHIPNYAVRGVRIYETTAHETNGRIDFRTQRTTYVGHANNPNHVAPHVIYNPSHDPNGHFDFWSDLDGPGGQANPWTRGCSEIQRCERDGGSGGN</sequence>